<evidence type="ECO:0000256" key="1">
    <source>
        <dbReference type="SAM" id="MobiDB-lite"/>
    </source>
</evidence>
<dbReference type="PANTHER" id="PTHR35153:SF1">
    <property type="entry name" value="COILED-COIL DOMAIN-CONTAINING PROTEIN 154"/>
    <property type="match status" value="1"/>
</dbReference>
<dbReference type="InterPro" id="IPR023248">
    <property type="entry name" value="UQCC4_vert"/>
</dbReference>
<proteinExistence type="predicted"/>
<dbReference type="AlphaFoldDB" id="A0A091EH48"/>
<gene>
    <name evidence="2" type="ORF">H920_03769</name>
</gene>
<dbReference type="Proteomes" id="UP000028990">
    <property type="component" value="Unassembled WGS sequence"/>
</dbReference>
<reference evidence="2 3" key="1">
    <citation type="submission" date="2013-11" db="EMBL/GenBank/DDBJ databases">
        <title>The Damaraland mole rat (Fukomys damarensis) genome and evolution of African mole rats.</title>
        <authorList>
            <person name="Gladyshev V.N."/>
            <person name="Fang X."/>
        </authorList>
    </citation>
    <scope>NUCLEOTIDE SEQUENCE [LARGE SCALE GENOMIC DNA]</scope>
    <source>
        <tissue evidence="2">Liver</tissue>
    </source>
</reference>
<keyword evidence="3" id="KW-1185">Reference proteome</keyword>
<evidence type="ECO:0000313" key="2">
    <source>
        <dbReference type="EMBL" id="KFO34741.1"/>
    </source>
</evidence>
<organism evidence="2 3">
    <name type="scientific">Fukomys damarensis</name>
    <name type="common">Damaraland mole rat</name>
    <name type="synonym">Cryptomys damarensis</name>
    <dbReference type="NCBI Taxonomy" id="885580"/>
    <lineage>
        <taxon>Eukaryota</taxon>
        <taxon>Metazoa</taxon>
        <taxon>Chordata</taxon>
        <taxon>Craniata</taxon>
        <taxon>Vertebrata</taxon>
        <taxon>Euteleostomi</taxon>
        <taxon>Mammalia</taxon>
        <taxon>Eutheria</taxon>
        <taxon>Euarchontoglires</taxon>
        <taxon>Glires</taxon>
        <taxon>Rodentia</taxon>
        <taxon>Hystricomorpha</taxon>
        <taxon>Bathyergidae</taxon>
        <taxon>Fukomys</taxon>
    </lineage>
</organism>
<dbReference type="PRINTS" id="PR02042">
    <property type="entry name" value="CCSMST1"/>
</dbReference>
<dbReference type="eggNOG" id="ENOG502RF80">
    <property type="taxonomic scope" value="Eukaryota"/>
</dbReference>
<feature type="region of interest" description="Disordered" evidence="1">
    <location>
        <begin position="324"/>
        <end position="345"/>
    </location>
</feature>
<accession>A0A091EH48</accession>
<evidence type="ECO:0000313" key="3">
    <source>
        <dbReference type="Proteomes" id="UP000028990"/>
    </source>
</evidence>
<name>A0A091EH48_FUKDA</name>
<dbReference type="GO" id="GO:0035630">
    <property type="term" value="P:bone mineralization involved in bone maturation"/>
    <property type="evidence" value="ECO:0007669"/>
    <property type="project" value="TreeGrafter"/>
</dbReference>
<dbReference type="Pfam" id="PF15450">
    <property type="entry name" value="CCDC154"/>
    <property type="match status" value="1"/>
</dbReference>
<dbReference type="EMBL" id="KN121905">
    <property type="protein sequence ID" value="KFO34741.1"/>
    <property type="molecule type" value="Genomic_DNA"/>
</dbReference>
<sequence>MELLQEKTQVLERTVATLAQQLKDLGDQCLALSWRLDLQERTLGLRLSGAKTEWEGVERKSFEDLARCRQEGAARLQEVRDEVDGLPQQSDADPKILAEGKAREFEVRAVRQELATLLSSVQLLKEVSPGRKMAEIPGKPATFQKQMIKLENNIQANKTIQNLKFNTETKLRSEEIAALRESMLHLWGEEGPWPLTLGSRRVFIKDVAPGKQVPVNSWGIYQAVRSTRLLRLVGWALRSLHLPPSDPARVQLPAEQKEPNRPIQFSSSKANPCRWSVEHSLGKGHQRPWWKVLPLSFSIVALVIWCYLREESEADGWLRFVFEEEPESGDRPEEPETPAAYEERT</sequence>
<dbReference type="PANTHER" id="PTHR35153">
    <property type="entry name" value="COILED-COIL DOMAIN-CONTAINING PROTEIN 154"/>
    <property type="match status" value="1"/>
</dbReference>
<dbReference type="Pfam" id="PF15013">
    <property type="entry name" value="CCSMST1"/>
    <property type="match status" value="1"/>
</dbReference>
<protein>
    <submittedName>
        <fullName evidence="2">Coiled-coil domain-containing protein 154</fullName>
    </submittedName>
</protein>
<dbReference type="InterPro" id="IPR029160">
    <property type="entry name" value="UQCC4"/>
</dbReference>
<dbReference type="STRING" id="885580.ENSFDAP00000000943"/>
<dbReference type="InterPro" id="IPR029512">
    <property type="entry name" value="CCDC154"/>
</dbReference>